<dbReference type="InterPro" id="IPR029510">
    <property type="entry name" value="Ald_DH_CS_GLU"/>
</dbReference>
<evidence type="ECO:0000256" key="2">
    <source>
        <dbReference type="PROSITE-ProRule" id="PRU10007"/>
    </source>
</evidence>
<dbReference type="RefSeq" id="WP_142103914.1">
    <property type="nucleotide sequence ID" value="NZ_VFPH01000002.1"/>
</dbReference>
<dbReference type="EMBL" id="VFPH01000002">
    <property type="protein sequence ID" value="TQM37025.1"/>
    <property type="molecule type" value="Genomic_DNA"/>
</dbReference>
<keyword evidence="7" id="KW-1185">Reference proteome</keyword>
<dbReference type="GO" id="GO:0016620">
    <property type="term" value="F:oxidoreductase activity, acting on the aldehyde or oxo group of donors, NAD or NADP as acceptor"/>
    <property type="evidence" value="ECO:0007669"/>
    <property type="project" value="InterPro"/>
</dbReference>
<comment type="similarity">
    <text evidence="3">Belongs to the aldehyde dehydrogenase family.</text>
</comment>
<dbReference type="Gene3D" id="3.40.605.10">
    <property type="entry name" value="Aldehyde Dehydrogenase, Chain A, domain 1"/>
    <property type="match status" value="1"/>
</dbReference>
<dbReference type="InterPro" id="IPR016163">
    <property type="entry name" value="Ald_DH_C"/>
</dbReference>
<accession>A0A543FT66</accession>
<dbReference type="InterPro" id="IPR016161">
    <property type="entry name" value="Ald_DH/histidinol_DH"/>
</dbReference>
<proteinExistence type="inferred from homology"/>
<feature type="active site" evidence="2">
    <location>
        <position position="250"/>
    </location>
</feature>
<organism evidence="6 7">
    <name type="scientific">Pseudonocardia cypriaca</name>
    <dbReference type="NCBI Taxonomy" id="882449"/>
    <lineage>
        <taxon>Bacteria</taxon>
        <taxon>Bacillati</taxon>
        <taxon>Actinomycetota</taxon>
        <taxon>Actinomycetes</taxon>
        <taxon>Pseudonocardiales</taxon>
        <taxon>Pseudonocardiaceae</taxon>
        <taxon>Pseudonocardia</taxon>
    </lineage>
</organism>
<evidence type="ECO:0000313" key="7">
    <source>
        <dbReference type="Proteomes" id="UP000319818"/>
    </source>
</evidence>
<reference evidence="6 7" key="1">
    <citation type="submission" date="2019-06" db="EMBL/GenBank/DDBJ databases">
        <title>Sequencing the genomes of 1000 actinobacteria strains.</title>
        <authorList>
            <person name="Klenk H.-P."/>
        </authorList>
    </citation>
    <scope>NUCLEOTIDE SEQUENCE [LARGE SCALE GENOMIC DNA]</scope>
    <source>
        <strain evidence="6 7">DSM 45511</strain>
    </source>
</reference>
<dbReference type="PROSITE" id="PS00687">
    <property type="entry name" value="ALDEHYDE_DEHYDR_GLU"/>
    <property type="match status" value="1"/>
</dbReference>
<evidence type="ECO:0000259" key="5">
    <source>
        <dbReference type="Pfam" id="PF00171"/>
    </source>
</evidence>
<feature type="region of interest" description="Disordered" evidence="4">
    <location>
        <begin position="1"/>
        <end position="23"/>
    </location>
</feature>
<dbReference type="Proteomes" id="UP000319818">
    <property type="component" value="Unassembled WGS sequence"/>
</dbReference>
<dbReference type="OrthoDB" id="6882680at2"/>
<evidence type="ECO:0000256" key="3">
    <source>
        <dbReference type="RuleBase" id="RU003345"/>
    </source>
</evidence>
<dbReference type="Gene3D" id="3.40.309.10">
    <property type="entry name" value="Aldehyde Dehydrogenase, Chain A, domain 2"/>
    <property type="match status" value="1"/>
</dbReference>
<protein>
    <submittedName>
        <fullName evidence="6">Acyl-CoA reductase-like NAD-dependent aldehyde dehydrogenase</fullName>
    </submittedName>
</protein>
<evidence type="ECO:0000256" key="4">
    <source>
        <dbReference type="SAM" id="MobiDB-lite"/>
    </source>
</evidence>
<comment type="caution">
    <text evidence="6">The sequence shown here is derived from an EMBL/GenBank/DDBJ whole genome shotgun (WGS) entry which is preliminary data.</text>
</comment>
<dbReference type="InterPro" id="IPR016162">
    <property type="entry name" value="Ald_DH_N"/>
</dbReference>
<keyword evidence="1 3" id="KW-0560">Oxidoreductase</keyword>
<dbReference type="SUPFAM" id="SSF53720">
    <property type="entry name" value="ALDH-like"/>
    <property type="match status" value="1"/>
</dbReference>
<dbReference type="Pfam" id="PF00171">
    <property type="entry name" value="Aldedh"/>
    <property type="match status" value="1"/>
</dbReference>
<evidence type="ECO:0000313" key="6">
    <source>
        <dbReference type="EMBL" id="TQM37025.1"/>
    </source>
</evidence>
<name>A0A543FT66_9PSEU</name>
<sequence length="501" mass="53082">MTETRPSNGHHLDSATAAATDVLPVRNPRTGRVDHWIHPPRPAEIAGLGTALRSAQVAWNEAGIGHRVAVMRRWADVVEANAAAIGDAETVDTGRSRVSHEVPHMVVAAIRGWCDAAPAILDRARLHGVSSVTETVGYDTELDPYPLLGVISPWNHPFLLSTLDAVPALLAGCAVIVKPSEVTPRFVEPVAASIAEVPELAAVLRYVVGGPETGQAIVDQVDALCFTGSVPTGRALAQACARRFIPAFLELGGKDAAIVTASADLRRAAAAVLKGAAHNTGQVCFATERVYVDRSVHDEFVEELVAQARRLELNHPDVTRGHLGPFILGRQADIVDAHLADAVARGAVVRCGGPSETLDGGRYMRATVLTGVDHTMTIMREETFGPVVPVQAFDTVDEAVRLANDSDYGLSAAVIAGDEQEAMAIGRRIRAGAVSLMDTSLTITIMRDVEKTSYGMSGLGGSRMGPNGMLRFLRRKALITRSGPVPDMDALREDAAAPAST</sequence>
<dbReference type="InterPro" id="IPR015590">
    <property type="entry name" value="Aldehyde_DH_dom"/>
</dbReference>
<dbReference type="AlphaFoldDB" id="A0A543FT66"/>
<gene>
    <name evidence="6" type="ORF">FB388_4226</name>
</gene>
<feature type="domain" description="Aldehyde dehydrogenase" evidence="5">
    <location>
        <begin position="21"/>
        <end position="477"/>
    </location>
</feature>
<evidence type="ECO:0000256" key="1">
    <source>
        <dbReference type="ARBA" id="ARBA00023002"/>
    </source>
</evidence>
<dbReference type="PANTHER" id="PTHR11699">
    <property type="entry name" value="ALDEHYDE DEHYDROGENASE-RELATED"/>
    <property type="match status" value="1"/>
</dbReference>